<dbReference type="RefSeq" id="WP_169346642.1">
    <property type="nucleotide sequence ID" value="NZ_JABBJJ010000096.1"/>
</dbReference>
<dbReference type="PANTHER" id="PTHR48090">
    <property type="entry name" value="UNDECAPRENYL-PHOSPHATE 4-DEOXY-4-FORMAMIDO-L-ARABINOSE TRANSFERASE-RELATED"/>
    <property type="match status" value="1"/>
</dbReference>
<dbReference type="Pfam" id="PF00535">
    <property type="entry name" value="Glycos_transf_2"/>
    <property type="match status" value="1"/>
</dbReference>
<comment type="caution">
    <text evidence="2">The sequence shown here is derived from an EMBL/GenBank/DDBJ whole genome shotgun (WGS) entry which is preliminary data.</text>
</comment>
<dbReference type="InterPro" id="IPR001173">
    <property type="entry name" value="Glyco_trans_2-like"/>
</dbReference>
<evidence type="ECO:0000313" key="3">
    <source>
        <dbReference type="Proteomes" id="UP000518300"/>
    </source>
</evidence>
<dbReference type="EMBL" id="JABBJJ010000096">
    <property type="protein sequence ID" value="NMO17360.1"/>
    <property type="molecule type" value="Genomic_DNA"/>
</dbReference>
<dbReference type="Gene3D" id="3.90.550.10">
    <property type="entry name" value="Spore Coat Polysaccharide Biosynthesis Protein SpsA, Chain A"/>
    <property type="match status" value="1"/>
</dbReference>
<proteinExistence type="predicted"/>
<reference evidence="2 3" key="1">
    <citation type="submission" date="2020-04" db="EMBL/GenBank/DDBJ databases">
        <title>Draft genome of Pyxidicoccus fallax type strain.</title>
        <authorList>
            <person name="Whitworth D.E."/>
        </authorList>
    </citation>
    <scope>NUCLEOTIDE SEQUENCE [LARGE SCALE GENOMIC DNA]</scope>
    <source>
        <strain evidence="2 3">DSM 14698</strain>
    </source>
</reference>
<protein>
    <submittedName>
        <fullName evidence="2">Glycosyltransferase</fullName>
    </submittedName>
</protein>
<evidence type="ECO:0000313" key="2">
    <source>
        <dbReference type="EMBL" id="NMO17360.1"/>
    </source>
</evidence>
<accession>A0A848LE42</accession>
<dbReference type="GO" id="GO:0016740">
    <property type="term" value="F:transferase activity"/>
    <property type="evidence" value="ECO:0007669"/>
    <property type="project" value="UniProtKB-KW"/>
</dbReference>
<dbReference type="InterPro" id="IPR029044">
    <property type="entry name" value="Nucleotide-diphossugar_trans"/>
</dbReference>
<sequence length="312" mass="33388">MTAPSVALVIETENLRGTGSADVEVASLARLLRHLRDQTFGMNRLTEWVITHEGLTGGAVRTLEVAAGRSLTFVKVPEGTGYYGSKDRGFDATTAEVVAFGDSDCWPAPMWLERLVSRFAVPEVQVVAGRTVYRAGLLGEALTPVDFSYFPSPLGEGCVRNFYANNVAFRRDVFSRLRYGGPRGFHRGDCGVLGLRLFAARIPVHFAPGALTAHPLPDTLGGHVRKRLQRGADIVTLSPYLADSLAPRVLRPLARVPGLVPSAVLSSRLAVGLAALRGQPGARQVAMAAAMTGVSLLDAVGAAAFRRARSER</sequence>
<keyword evidence="2" id="KW-0808">Transferase</keyword>
<gene>
    <name evidence="2" type="ORF">HG543_21215</name>
</gene>
<keyword evidence="3" id="KW-1185">Reference proteome</keyword>
<dbReference type="PANTHER" id="PTHR48090:SF7">
    <property type="entry name" value="RFBJ PROTEIN"/>
    <property type="match status" value="1"/>
</dbReference>
<name>A0A848LE42_9BACT</name>
<dbReference type="Proteomes" id="UP000518300">
    <property type="component" value="Unassembled WGS sequence"/>
</dbReference>
<dbReference type="InterPro" id="IPR050256">
    <property type="entry name" value="Glycosyltransferase_2"/>
</dbReference>
<organism evidence="2 3">
    <name type="scientific">Pyxidicoccus fallax</name>
    <dbReference type="NCBI Taxonomy" id="394095"/>
    <lineage>
        <taxon>Bacteria</taxon>
        <taxon>Pseudomonadati</taxon>
        <taxon>Myxococcota</taxon>
        <taxon>Myxococcia</taxon>
        <taxon>Myxococcales</taxon>
        <taxon>Cystobacterineae</taxon>
        <taxon>Myxococcaceae</taxon>
        <taxon>Pyxidicoccus</taxon>
    </lineage>
</organism>
<feature type="domain" description="Glycosyltransferase 2-like" evidence="1">
    <location>
        <begin position="26"/>
        <end position="135"/>
    </location>
</feature>
<dbReference type="CDD" id="cd00761">
    <property type="entry name" value="Glyco_tranf_GTA_type"/>
    <property type="match status" value="1"/>
</dbReference>
<dbReference type="SUPFAM" id="SSF53448">
    <property type="entry name" value="Nucleotide-diphospho-sugar transferases"/>
    <property type="match status" value="1"/>
</dbReference>
<dbReference type="AlphaFoldDB" id="A0A848LE42"/>
<evidence type="ECO:0000259" key="1">
    <source>
        <dbReference type="Pfam" id="PF00535"/>
    </source>
</evidence>